<keyword evidence="4" id="KW-1185">Reference proteome</keyword>
<protein>
    <submittedName>
        <fullName evidence="3">Unnamed product</fullName>
    </submittedName>
</protein>
<reference evidence="4" key="1">
    <citation type="journal article" date="2006" name="Proc. Natl. Acad. Sci. U.S.A.">
        <title>Genome analysis of the smallest free-living eukaryote Ostreococcus tauri unveils many unique features.</title>
        <authorList>
            <person name="Derelle E."/>
            <person name="Ferraz C."/>
            <person name="Rombauts S."/>
            <person name="Rouze P."/>
            <person name="Worden A.Z."/>
            <person name="Robbens S."/>
            <person name="Partensky F."/>
            <person name="Degroeve S."/>
            <person name="Echeynie S."/>
            <person name="Cooke R."/>
            <person name="Saeys Y."/>
            <person name="Wuyts J."/>
            <person name="Jabbari K."/>
            <person name="Bowler C."/>
            <person name="Panaud O."/>
            <person name="Piegu B."/>
            <person name="Ball S.G."/>
            <person name="Ral J.-P."/>
            <person name="Bouget F.-Y."/>
            <person name="Piganeau G."/>
            <person name="De Baets B."/>
            <person name="Picard A."/>
            <person name="Delseny M."/>
            <person name="Demaille J."/>
            <person name="Van de Peer Y."/>
            <person name="Moreau H."/>
        </authorList>
    </citation>
    <scope>NUCLEOTIDE SEQUENCE [LARGE SCALE GENOMIC DNA]</scope>
    <source>
        <strain evidence="4">OTTH 0595 / CCAP 157/2 / RCC745</strain>
    </source>
</reference>
<dbReference type="GeneID" id="9832449"/>
<feature type="region of interest" description="Disordered" evidence="1">
    <location>
        <begin position="95"/>
        <end position="139"/>
    </location>
</feature>
<gene>
    <name evidence="3" type="ORF">OT_ostta11g01010</name>
</gene>
<keyword evidence="2" id="KW-0812">Transmembrane</keyword>
<organism evidence="3 4">
    <name type="scientific">Ostreococcus tauri</name>
    <name type="common">Marine green alga</name>
    <dbReference type="NCBI Taxonomy" id="70448"/>
    <lineage>
        <taxon>Eukaryota</taxon>
        <taxon>Viridiplantae</taxon>
        <taxon>Chlorophyta</taxon>
        <taxon>Mamiellophyceae</taxon>
        <taxon>Mamiellales</taxon>
        <taxon>Bathycoccaceae</taxon>
        <taxon>Ostreococcus</taxon>
    </lineage>
</organism>
<dbReference type="AlphaFoldDB" id="A0A090N4B5"/>
<comment type="caution">
    <text evidence="3">The sequence shown here is derived from an EMBL/GenBank/DDBJ whole genome shotgun (WGS) entry which is preliminary data.</text>
</comment>
<dbReference type="RefSeq" id="XP_022839910.1">
    <property type="nucleotide sequence ID" value="XM_022982968.1"/>
</dbReference>
<accession>A0A090N4B5</accession>
<feature type="compositionally biased region" description="Low complexity" evidence="1">
    <location>
        <begin position="108"/>
        <end position="120"/>
    </location>
</feature>
<evidence type="ECO:0000313" key="4">
    <source>
        <dbReference type="Proteomes" id="UP000009170"/>
    </source>
</evidence>
<feature type="transmembrane region" description="Helical" evidence="2">
    <location>
        <begin position="148"/>
        <end position="175"/>
    </location>
</feature>
<dbReference type="InParanoid" id="A0A090N4B5"/>
<dbReference type="KEGG" id="ota:OT_ostta11g01010"/>
<sequence>MYAAHRDAPSRMIRASCARARVVRAETRVGRRRDVSRARARARGRRVAVGATERADDDARGMRTVDALDAILGASTRDDDDAVDDVVENDAVVAETANEGRAGGRGVETGTEAAAAGRAAAAERERSNDDDDATSTEERDEKKMFREFLSLLVAVGGVKGTLAVVIGGLASYSAFGDLGGAEGAWPSDGGVDLTTTAAIGLALAAPTVCLDALVMGIDWTSKAEAANSREDDGLGRGFMGDFFEPLSRYQQEETLSNPCKSMPAWMDLSVAFTARVADEMLERGVVLGLSAKWLADRGVEYGFEPYDVEAPAKALACVLVYLVLEARVRRVQKQSRVQAFRVERNPVTGKQKLVPVSEDELRGGAKDGPLAGVKSVFSKKKEPSSNVSESKKSPKPPTKAETQAFENILRGKGVKDFLEGSRSRLFFVSQSLAFVSTGSIFAPIVGGYLADSLYILWQRNAMTRFISSALDAAAPPRSEGPPKADVVRKAQKAALAKTLKRKKEKMGRDLVNAMKNDPSISRDINEMFTDVVRKTKSVKDMEEASAIDDVLAYIAKSADVNEPGYADKMRDALVARAKELDSIANDVDVDTDTDAELDDAPEQSM</sequence>
<keyword evidence="2" id="KW-1133">Transmembrane helix</keyword>
<reference evidence="3 4" key="2">
    <citation type="journal article" date="2014" name="BMC Genomics">
        <title>An improved genome of the model marine alga Ostreococcus tauri unfolds by assessing Illumina de novo assemblies.</title>
        <authorList>
            <person name="Blanc-Mathieu R."/>
            <person name="Verhelst B."/>
            <person name="Derelle E."/>
            <person name="Rombauts S."/>
            <person name="Bouget F.Y."/>
            <person name="Carre I."/>
            <person name="Chateau A."/>
            <person name="Eyre-Walker A."/>
            <person name="Grimsley N."/>
            <person name="Moreau H."/>
            <person name="Piegu B."/>
            <person name="Rivals E."/>
            <person name="Schackwitz W."/>
            <person name="Van de Peer Y."/>
            <person name="Piganeau G."/>
        </authorList>
    </citation>
    <scope>NUCLEOTIDE SEQUENCE [LARGE SCALE GENOMIC DNA]</scope>
    <source>
        <strain evidence="4">OTTH 0595 / CCAP 157/2 / RCC745</strain>
    </source>
</reference>
<dbReference type="Proteomes" id="UP000009170">
    <property type="component" value="Unassembled WGS sequence"/>
</dbReference>
<evidence type="ECO:0000313" key="3">
    <source>
        <dbReference type="EMBL" id="CEF99578.1"/>
    </source>
</evidence>
<feature type="transmembrane region" description="Helical" evidence="2">
    <location>
        <begin position="432"/>
        <end position="457"/>
    </location>
</feature>
<evidence type="ECO:0000256" key="2">
    <source>
        <dbReference type="SAM" id="Phobius"/>
    </source>
</evidence>
<keyword evidence="2" id="KW-0472">Membrane</keyword>
<name>A0A090N4B5_OSTTA</name>
<feature type="region of interest" description="Disordered" evidence="1">
    <location>
        <begin position="378"/>
        <end position="402"/>
    </location>
</feature>
<dbReference type="OrthoDB" id="10524726at2759"/>
<proteinExistence type="predicted"/>
<feature type="transmembrane region" description="Helical" evidence="2">
    <location>
        <begin position="195"/>
        <end position="214"/>
    </location>
</feature>
<dbReference type="EMBL" id="CAID01000011">
    <property type="protein sequence ID" value="CEF99578.1"/>
    <property type="molecule type" value="Genomic_DNA"/>
</dbReference>
<evidence type="ECO:0000256" key="1">
    <source>
        <dbReference type="SAM" id="MobiDB-lite"/>
    </source>
</evidence>